<dbReference type="Pfam" id="PF00589">
    <property type="entry name" value="Phage_integrase"/>
    <property type="match status" value="1"/>
</dbReference>
<dbReference type="Gene3D" id="1.10.150.130">
    <property type="match status" value="1"/>
</dbReference>
<evidence type="ECO:0000256" key="1">
    <source>
        <dbReference type="ARBA" id="ARBA00008857"/>
    </source>
</evidence>
<dbReference type="InterPro" id="IPR004107">
    <property type="entry name" value="Integrase_SAM-like_N"/>
</dbReference>
<dbReference type="InterPro" id="IPR002104">
    <property type="entry name" value="Integrase_catalytic"/>
</dbReference>
<dbReference type="InterPro" id="IPR050090">
    <property type="entry name" value="Tyrosine_recombinase_XerCD"/>
</dbReference>
<keyword evidence="3" id="KW-0238">DNA-binding</keyword>
<feature type="domain" description="Tyr recombinase" evidence="5">
    <location>
        <begin position="226"/>
        <end position="439"/>
    </location>
</feature>
<dbReference type="EMBL" id="BAABGA010000067">
    <property type="protein sequence ID" value="GAA4463908.1"/>
    <property type="molecule type" value="Genomic_DNA"/>
</dbReference>
<name>A0ABP8NE40_9BACT</name>
<dbReference type="InterPro" id="IPR013762">
    <property type="entry name" value="Integrase-like_cat_sf"/>
</dbReference>
<dbReference type="Pfam" id="PF13495">
    <property type="entry name" value="Phage_int_SAM_4"/>
    <property type="match status" value="1"/>
</dbReference>
<organism evidence="6 7">
    <name type="scientific">Novipirellula rosea</name>
    <dbReference type="NCBI Taxonomy" id="1031540"/>
    <lineage>
        <taxon>Bacteria</taxon>
        <taxon>Pseudomonadati</taxon>
        <taxon>Planctomycetota</taxon>
        <taxon>Planctomycetia</taxon>
        <taxon>Pirellulales</taxon>
        <taxon>Pirellulaceae</taxon>
        <taxon>Novipirellula</taxon>
    </lineage>
</organism>
<accession>A0ABP8NE40</accession>
<dbReference type="InterPro" id="IPR010998">
    <property type="entry name" value="Integrase_recombinase_N"/>
</dbReference>
<dbReference type="Proteomes" id="UP001500840">
    <property type="component" value="Unassembled WGS sequence"/>
</dbReference>
<evidence type="ECO:0000256" key="2">
    <source>
        <dbReference type="ARBA" id="ARBA00022908"/>
    </source>
</evidence>
<sequence length="447" mass="51273">MSVLKFEEKVLSHSGLSENDRTWFPRWIRRYALAQRGGVDDDLSVNRHSVLSFSRTLLASGAPAWQRWQAVRAVECYRDLILARSEPDLSDVVLTLAQLGKRERNIELDAPPTEEELAKLRGKVNRNEPILIQRMRGDMRVLHYAMATERAYVRWVKRFSYHVGSQDLQSFGELDIGSFLTSLAVENKVAASTQSQAQSGLMFFYQCVLGKRLGVIISTRVRPSESIPVWFSRGEIERLLEQLVGVHRLMFLLIYGAGLRHKECRRLRIKDVCFDEGHIIVRDGKGNKDRITFLPEQAIPELRQQIEVAKRFHRLDVEEGFAQVYLPHALAKKYPNACQDAAWKWVFPSRQRNRDKRSGTVWRHHIAEEQFAVALKVALRHAKIDKNGVPHSLRHSFATHLVESGTDIQTVQKLMGHKDVETTMRYVHIRPTLGKTVKSPVDTLGDS</sequence>
<reference evidence="7" key="1">
    <citation type="journal article" date="2019" name="Int. J. Syst. Evol. Microbiol.">
        <title>The Global Catalogue of Microorganisms (GCM) 10K type strain sequencing project: providing services to taxonomists for standard genome sequencing and annotation.</title>
        <authorList>
            <consortium name="The Broad Institute Genomics Platform"/>
            <consortium name="The Broad Institute Genome Sequencing Center for Infectious Disease"/>
            <person name="Wu L."/>
            <person name="Ma J."/>
        </authorList>
    </citation>
    <scope>NUCLEOTIDE SEQUENCE [LARGE SCALE GENOMIC DNA]</scope>
    <source>
        <strain evidence="7">JCM 17759</strain>
    </source>
</reference>
<dbReference type="PANTHER" id="PTHR30349:SF64">
    <property type="entry name" value="PROPHAGE INTEGRASE INTD-RELATED"/>
    <property type="match status" value="1"/>
</dbReference>
<evidence type="ECO:0000313" key="6">
    <source>
        <dbReference type="EMBL" id="GAA4463908.1"/>
    </source>
</evidence>
<dbReference type="SUPFAM" id="SSF56349">
    <property type="entry name" value="DNA breaking-rejoining enzymes"/>
    <property type="match status" value="1"/>
</dbReference>
<gene>
    <name evidence="6" type="ORF">GCM10023156_49640</name>
</gene>
<keyword evidence="4" id="KW-0233">DNA recombination</keyword>
<keyword evidence="7" id="KW-1185">Reference proteome</keyword>
<protein>
    <recommendedName>
        <fullName evidence="5">Tyr recombinase domain-containing protein</fullName>
    </recommendedName>
</protein>
<dbReference type="PROSITE" id="PS51898">
    <property type="entry name" value="TYR_RECOMBINASE"/>
    <property type="match status" value="1"/>
</dbReference>
<evidence type="ECO:0000256" key="4">
    <source>
        <dbReference type="ARBA" id="ARBA00023172"/>
    </source>
</evidence>
<dbReference type="PANTHER" id="PTHR30349">
    <property type="entry name" value="PHAGE INTEGRASE-RELATED"/>
    <property type="match status" value="1"/>
</dbReference>
<dbReference type="InterPro" id="IPR011946">
    <property type="entry name" value="Integrase_integron-type"/>
</dbReference>
<dbReference type="InterPro" id="IPR011010">
    <property type="entry name" value="DNA_brk_join_enz"/>
</dbReference>
<evidence type="ECO:0000256" key="3">
    <source>
        <dbReference type="ARBA" id="ARBA00023125"/>
    </source>
</evidence>
<dbReference type="Gene3D" id="1.10.443.10">
    <property type="entry name" value="Intergrase catalytic core"/>
    <property type="match status" value="1"/>
</dbReference>
<dbReference type="RefSeq" id="WP_345326462.1">
    <property type="nucleotide sequence ID" value="NZ_BAABGA010000067.1"/>
</dbReference>
<keyword evidence="2" id="KW-0229">DNA integration</keyword>
<dbReference type="NCBIfam" id="TIGR02249">
    <property type="entry name" value="integrase_gron"/>
    <property type="match status" value="1"/>
</dbReference>
<proteinExistence type="inferred from homology"/>
<comment type="caution">
    <text evidence="6">The sequence shown here is derived from an EMBL/GenBank/DDBJ whole genome shotgun (WGS) entry which is preliminary data.</text>
</comment>
<evidence type="ECO:0000259" key="5">
    <source>
        <dbReference type="PROSITE" id="PS51898"/>
    </source>
</evidence>
<comment type="similarity">
    <text evidence="1">Belongs to the 'phage' integrase family.</text>
</comment>
<evidence type="ECO:0000313" key="7">
    <source>
        <dbReference type="Proteomes" id="UP001500840"/>
    </source>
</evidence>